<accession>A0A8E2AQD1</accession>
<keyword evidence="3" id="KW-1185">Reference proteome</keyword>
<evidence type="ECO:0000256" key="1">
    <source>
        <dbReference type="SAM" id="SignalP"/>
    </source>
</evidence>
<name>A0A8E2AQD1_9APHY</name>
<reference evidence="2 3" key="1">
    <citation type="submission" date="2016-07" db="EMBL/GenBank/DDBJ databases">
        <title>Draft genome of the white-rot fungus Obba rivulosa 3A-2.</title>
        <authorList>
            <consortium name="DOE Joint Genome Institute"/>
            <person name="Miettinen O."/>
            <person name="Riley R."/>
            <person name="Acob R."/>
            <person name="Barry K."/>
            <person name="Cullen D."/>
            <person name="De Vries R."/>
            <person name="Hainaut M."/>
            <person name="Hatakka A."/>
            <person name="Henrissat B."/>
            <person name="Hilden K."/>
            <person name="Kuo R."/>
            <person name="Labutti K."/>
            <person name="Lipzen A."/>
            <person name="Makela M.R."/>
            <person name="Sandor L."/>
            <person name="Spatafora J.W."/>
            <person name="Grigoriev I.V."/>
            <person name="Hibbett D.S."/>
        </authorList>
    </citation>
    <scope>NUCLEOTIDE SEQUENCE [LARGE SCALE GENOMIC DNA]</scope>
    <source>
        <strain evidence="2 3">3A-2</strain>
    </source>
</reference>
<dbReference type="EMBL" id="KV722452">
    <property type="protein sequence ID" value="OCH88448.1"/>
    <property type="molecule type" value="Genomic_DNA"/>
</dbReference>
<gene>
    <name evidence="2" type="ORF">OBBRIDRAFT_795216</name>
</gene>
<feature type="signal peptide" evidence="1">
    <location>
        <begin position="1"/>
        <end position="16"/>
    </location>
</feature>
<dbReference type="AlphaFoldDB" id="A0A8E2AQD1"/>
<dbReference type="InterPro" id="IPR045469">
    <property type="entry name" value="Nis1"/>
</dbReference>
<keyword evidence="1" id="KW-0732">Signal</keyword>
<evidence type="ECO:0000313" key="3">
    <source>
        <dbReference type="Proteomes" id="UP000250043"/>
    </source>
</evidence>
<evidence type="ECO:0000313" key="2">
    <source>
        <dbReference type="EMBL" id="OCH88448.1"/>
    </source>
</evidence>
<protein>
    <submittedName>
        <fullName evidence="2">Uncharacterized protein</fullName>
    </submittedName>
</protein>
<dbReference type="OrthoDB" id="2841294at2759"/>
<proteinExistence type="predicted"/>
<dbReference type="Pfam" id="PF19271">
    <property type="entry name" value="Nis1"/>
    <property type="match status" value="1"/>
</dbReference>
<sequence>MKSFVVALGLAASVFAQSIQIGAPVEFSSITPGTNITVEVDRPDTLTGSQEVAIVIALNSCVGPGLDGSCASFDVTQDLGTVLYSGPYDPEFHDVPGLPNKPPYQNFSVQVPSSLPQGEAALTVSHFSLIGLGPFPNLEVKNITLNVV</sequence>
<feature type="chain" id="PRO_5034936464" evidence="1">
    <location>
        <begin position="17"/>
        <end position="148"/>
    </location>
</feature>
<dbReference type="Proteomes" id="UP000250043">
    <property type="component" value="Unassembled WGS sequence"/>
</dbReference>
<organism evidence="2 3">
    <name type="scientific">Obba rivulosa</name>
    <dbReference type="NCBI Taxonomy" id="1052685"/>
    <lineage>
        <taxon>Eukaryota</taxon>
        <taxon>Fungi</taxon>
        <taxon>Dikarya</taxon>
        <taxon>Basidiomycota</taxon>
        <taxon>Agaricomycotina</taxon>
        <taxon>Agaricomycetes</taxon>
        <taxon>Polyporales</taxon>
        <taxon>Gelatoporiaceae</taxon>
        <taxon>Obba</taxon>
    </lineage>
</organism>